<evidence type="ECO:0000313" key="3">
    <source>
        <dbReference type="Proteomes" id="UP000639643"/>
    </source>
</evidence>
<proteinExistence type="predicted"/>
<keyword evidence="3" id="KW-1185">Reference proteome</keyword>
<sequence>MVANAINMTRSRARQANVPSNRVRTRGTGIEGCIIGERSSTRHVQDGHARHSPVIKDVAEGAKRDTKRGKLTASAAAASDDFAPCVVACRCVSCSRDQLRDTVPRRVTPDALFHRSLYSISECRGLSQQSETIQGPGGNVSRSTGANSSSCGVTHGRVPTRMCLRWCAARPATPSDARGLLTAFAAVDQPPPWRDATLARLFGVNHRSIMYRSRTASAAFHRRLTVGAHTQGDARFARQGYGRGGLQGKLPPTPPRRADGHRRPLISDAADKNRCFALSPHVEATAGDLRQLHAMCPETRIRVMAADSIDIAAGPKLLVELAPVVTCLRGRSTARVTGKDAPRNPLFRCSGTRKIDTDSTAAWQRQT</sequence>
<dbReference type="AlphaFoldDB" id="A0A8H6KA30"/>
<reference evidence="2" key="1">
    <citation type="journal article" date="2020" name="Phytopathology">
        <title>Genome Sequence Resources of Colletotrichum truncatum, C. plurivorum, C. musicola, and C. sojae: Four Species Pathogenic to Soybean (Glycine max).</title>
        <authorList>
            <person name="Rogerio F."/>
            <person name="Boufleur T.R."/>
            <person name="Ciampi-Guillardi M."/>
            <person name="Sukno S.A."/>
            <person name="Thon M.R."/>
            <person name="Massola Junior N.S."/>
            <person name="Baroncelli R."/>
        </authorList>
    </citation>
    <scope>NUCLEOTIDE SEQUENCE</scope>
    <source>
        <strain evidence="2">LFN0074</strain>
    </source>
</reference>
<dbReference type="EMBL" id="WIGM01000365">
    <property type="protein sequence ID" value="KAF6827530.1"/>
    <property type="molecule type" value="Genomic_DNA"/>
</dbReference>
<feature type="compositionally biased region" description="Polar residues" evidence="1">
    <location>
        <begin position="140"/>
        <end position="152"/>
    </location>
</feature>
<name>A0A8H6KA30_9PEZI</name>
<feature type="region of interest" description="Disordered" evidence="1">
    <location>
        <begin position="129"/>
        <end position="152"/>
    </location>
</feature>
<comment type="caution">
    <text evidence="2">The sequence shown here is derived from an EMBL/GenBank/DDBJ whole genome shotgun (WGS) entry which is preliminary data.</text>
</comment>
<organism evidence="2 3">
    <name type="scientific">Colletotrichum musicola</name>
    <dbReference type="NCBI Taxonomy" id="2175873"/>
    <lineage>
        <taxon>Eukaryota</taxon>
        <taxon>Fungi</taxon>
        <taxon>Dikarya</taxon>
        <taxon>Ascomycota</taxon>
        <taxon>Pezizomycotina</taxon>
        <taxon>Sordariomycetes</taxon>
        <taxon>Hypocreomycetidae</taxon>
        <taxon>Glomerellales</taxon>
        <taxon>Glomerellaceae</taxon>
        <taxon>Colletotrichum</taxon>
        <taxon>Colletotrichum orchidearum species complex</taxon>
    </lineage>
</organism>
<evidence type="ECO:0000313" key="2">
    <source>
        <dbReference type="EMBL" id="KAF6827530.1"/>
    </source>
</evidence>
<feature type="region of interest" description="Disordered" evidence="1">
    <location>
        <begin position="1"/>
        <end position="23"/>
    </location>
</feature>
<evidence type="ECO:0000256" key="1">
    <source>
        <dbReference type="SAM" id="MobiDB-lite"/>
    </source>
</evidence>
<feature type="region of interest" description="Disordered" evidence="1">
    <location>
        <begin position="238"/>
        <end position="261"/>
    </location>
</feature>
<accession>A0A8H6KA30</accession>
<feature type="compositionally biased region" description="Polar residues" evidence="1">
    <location>
        <begin position="1"/>
        <end position="10"/>
    </location>
</feature>
<dbReference type="Proteomes" id="UP000639643">
    <property type="component" value="Unassembled WGS sequence"/>
</dbReference>
<gene>
    <name evidence="2" type="ORF">CMUS01_08970</name>
</gene>
<protein>
    <submittedName>
        <fullName evidence="2">Uncharacterized protein</fullName>
    </submittedName>
</protein>